<evidence type="ECO:0000259" key="1">
    <source>
        <dbReference type="Pfam" id="PF12017"/>
    </source>
</evidence>
<evidence type="ECO:0000259" key="2">
    <source>
        <dbReference type="Pfam" id="PF21787"/>
    </source>
</evidence>
<protein>
    <recommendedName>
        <fullName evidence="4">THAP domain-containing protein 9</fullName>
    </recommendedName>
</protein>
<evidence type="ECO:0008006" key="4">
    <source>
        <dbReference type="Google" id="ProtNLM"/>
    </source>
</evidence>
<feature type="domain" description="THAP9-like helix-turn-helix" evidence="1">
    <location>
        <begin position="6"/>
        <end position="76"/>
    </location>
</feature>
<name>A0A1B6EI99_9HEMI</name>
<evidence type="ECO:0000313" key="3">
    <source>
        <dbReference type="EMBL" id="JAS37640.1"/>
    </source>
</evidence>
<feature type="domain" description="Transposable element P transposase-like RNase H" evidence="2">
    <location>
        <begin position="82"/>
        <end position="119"/>
    </location>
</feature>
<gene>
    <name evidence="3" type="ORF">g.47487</name>
</gene>
<feature type="non-terminal residue" evidence="3">
    <location>
        <position position="1"/>
    </location>
</feature>
<dbReference type="Pfam" id="PF21787">
    <property type="entry name" value="TNP-like_RNaseH_N"/>
    <property type="match status" value="1"/>
</dbReference>
<feature type="non-terminal residue" evidence="3">
    <location>
        <position position="119"/>
    </location>
</feature>
<dbReference type="Pfam" id="PF12017">
    <property type="entry name" value="Tnp_P_element"/>
    <property type="match status" value="1"/>
</dbReference>
<dbReference type="InterPro" id="IPR048365">
    <property type="entry name" value="TNP-like_RNaseH_N"/>
</dbReference>
<dbReference type="InterPro" id="IPR021896">
    <property type="entry name" value="THAP9-like_HTH"/>
</dbReference>
<organism evidence="3">
    <name type="scientific">Cuerna arida</name>
    <dbReference type="NCBI Taxonomy" id="1464854"/>
    <lineage>
        <taxon>Eukaryota</taxon>
        <taxon>Metazoa</taxon>
        <taxon>Ecdysozoa</taxon>
        <taxon>Arthropoda</taxon>
        <taxon>Hexapoda</taxon>
        <taxon>Insecta</taxon>
        <taxon>Pterygota</taxon>
        <taxon>Neoptera</taxon>
        <taxon>Paraneoptera</taxon>
        <taxon>Hemiptera</taxon>
        <taxon>Auchenorrhyncha</taxon>
        <taxon>Membracoidea</taxon>
        <taxon>Cicadellidae</taxon>
        <taxon>Cicadellinae</taxon>
        <taxon>Proconiini</taxon>
        <taxon>Cuerna</taxon>
    </lineage>
</organism>
<sequence length="119" mass="13887">KKGYKLQTLMENNFSGLSLNLVLNEFKNKGKSKFKYNFSTEIKDFALTLYFNSPKAYSYLRCMKITLPNPSTIRKWISKFNCSPGFLQEVFLSLKSNFDQKHFKSVSLVFDAMSIRKEV</sequence>
<dbReference type="AlphaFoldDB" id="A0A1B6EI99"/>
<dbReference type="EMBL" id="GECZ01032129">
    <property type="protein sequence ID" value="JAS37640.1"/>
    <property type="molecule type" value="Transcribed_RNA"/>
</dbReference>
<reference evidence="3" key="1">
    <citation type="submission" date="2015-11" db="EMBL/GenBank/DDBJ databases">
        <title>De novo transcriptome assembly of four potential Pierce s Disease insect vectors from Arizona vineyards.</title>
        <authorList>
            <person name="Tassone E.E."/>
        </authorList>
    </citation>
    <scope>NUCLEOTIDE SEQUENCE</scope>
</reference>
<accession>A0A1B6EI99</accession>
<proteinExistence type="predicted"/>